<keyword evidence="3" id="KW-1185">Reference proteome</keyword>
<feature type="non-terminal residue" evidence="2">
    <location>
        <position position="1"/>
    </location>
</feature>
<feature type="non-terminal residue" evidence="2">
    <location>
        <position position="306"/>
    </location>
</feature>
<comment type="caution">
    <text evidence="2">The sequence shown here is derived from an EMBL/GenBank/DDBJ whole genome shotgun (WGS) entry which is preliminary data.</text>
</comment>
<dbReference type="EMBL" id="CAXAMM010038545">
    <property type="protein sequence ID" value="CAK9078803.1"/>
    <property type="molecule type" value="Genomic_DNA"/>
</dbReference>
<organism evidence="2 3">
    <name type="scientific">Durusdinium trenchii</name>
    <dbReference type="NCBI Taxonomy" id="1381693"/>
    <lineage>
        <taxon>Eukaryota</taxon>
        <taxon>Sar</taxon>
        <taxon>Alveolata</taxon>
        <taxon>Dinophyceae</taxon>
        <taxon>Suessiales</taxon>
        <taxon>Symbiodiniaceae</taxon>
        <taxon>Durusdinium</taxon>
    </lineage>
</organism>
<feature type="compositionally biased region" description="Basic residues" evidence="1">
    <location>
        <begin position="97"/>
        <end position="106"/>
    </location>
</feature>
<accession>A0ABP0PTQ5</accession>
<feature type="compositionally biased region" description="Acidic residues" evidence="1">
    <location>
        <begin position="111"/>
        <end position="120"/>
    </location>
</feature>
<evidence type="ECO:0000256" key="1">
    <source>
        <dbReference type="SAM" id="MobiDB-lite"/>
    </source>
</evidence>
<evidence type="ECO:0000313" key="3">
    <source>
        <dbReference type="Proteomes" id="UP001642464"/>
    </source>
</evidence>
<dbReference type="Proteomes" id="UP001642464">
    <property type="component" value="Unassembled WGS sequence"/>
</dbReference>
<feature type="region of interest" description="Disordered" evidence="1">
    <location>
        <begin position="77"/>
        <end position="120"/>
    </location>
</feature>
<gene>
    <name evidence="2" type="ORF">SCF082_LOCUS37626</name>
</gene>
<feature type="region of interest" description="Disordered" evidence="1">
    <location>
        <begin position="1"/>
        <end position="46"/>
    </location>
</feature>
<protein>
    <submittedName>
        <fullName evidence="2">SAP domain-containing protein</fullName>
    </submittedName>
</protein>
<name>A0ABP0PTQ5_9DINO</name>
<feature type="region of interest" description="Disordered" evidence="1">
    <location>
        <begin position="208"/>
        <end position="284"/>
    </location>
</feature>
<proteinExistence type="predicted"/>
<reference evidence="2 3" key="1">
    <citation type="submission" date="2024-02" db="EMBL/GenBank/DDBJ databases">
        <authorList>
            <person name="Chen Y."/>
            <person name="Shah S."/>
            <person name="Dougan E. K."/>
            <person name="Thang M."/>
            <person name="Chan C."/>
        </authorList>
    </citation>
    <scope>NUCLEOTIDE SEQUENCE [LARGE SCALE GENOMIC DNA]</scope>
</reference>
<evidence type="ECO:0000313" key="2">
    <source>
        <dbReference type="EMBL" id="CAK9078803.1"/>
    </source>
</evidence>
<feature type="compositionally biased region" description="Acidic residues" evidence="1">
    <location>
        <begin position="1"/>
        <end position="31"/>
    </location>
</feature>
<sequence length="306" mass="33305">AYADADYQESEPEEDFREAFAIEDAEGEPDGQPEQSDMGASGDDEVFEAYAAMDRQRKSYRESRKCAACGNIGHWAGDAIRAKSSKSGPKKVDSKKKGSGKGKSKGKAYLAEEEDPDPMLEADLDARRKKARLQAMKPTPTKPEDTTKIALKVEIDAPSSNVRVLVAPSFEEVRPLNLMEMKLYELTAECEAWGIAVSGKKAKPKAKMTAKKSAAKPASKPLTGHKAQAYSYASEQEEEDLPKINDDPVDFGFDPTPYFESADGSPSIGGTFRGSPSPRATNIPAHIVDLGKDWARLRRGSGVLWA</sequence>